<comment type="subcellular location">
    <subcellularLocation>
        <location evidence="1">Membrane</location>
        <topology evidence="1">Multi-pass membrane protein</topology>
    </subcellularLocation>
</comment>
<evidence type="ECO:0000256" key="6">
    <source>
        <dbReference type="RuleBase" id="RU000488"/>
    </source>
</evidence>
<evidence type="ECO:0000256" key="3">
    <source>
        <dbReference type="ARBA" id="ARBA00022692"/>
    </source>
</evidence>
<dbReference type="OrthoDB" id="14252at2759"/>
<protein>
    <recommendedName>
        <fullName evidence="9">Mitochondrial carrier protein</fullName>
    </recommendedName>
</protein>
<gene>
    <name evidence="7" type="ORF">CGOC_LOCUS10895</name>
</gene>
<dbReference type="PROSITE" id="PS50920">
    <property type="entry name" value="SOLCAR"/>
    <property type="match status" value="1"/>
</dbReference>
<keyword evidence="8" id="KW-1185">Reference proteome</keyword>
<dbReference type="AlphaFoldDB" id="A0A3P7QCZ9"/>
<proteinExistence type="inferred from homology"/>
<name>A0A3P7QCZ9_CYLGO</name>
<keyword evidence="4 5" id="KW-0472">Membrane</keyword>
<dbReference type="InterPro" id="IPR023395">
    <property type="entry name" value="MCP_dom_sf"/>
</dbReference>
<dbReference type="GO" id="GO:0016020">
    <property type="term" value="C:membrane"/>
    <property type="evidence" value="ECO:0007669"/>
    <property type="project" value="UniProtKB-SubCell"/>
</dbReference>
<dbReference type="SUPFAM" id="SSF103506">
    <property type="entry name" value="Mitochondrial carrier"/>
    <property type="match status" value="1"/>
</dbReference>
<reference evidence="7 8" key="1">
    <citation type="submission" date="2018-11" db="EMBL/GenBank/DDBJ databases">
        <authorList>
            <consortium name="Pathogen Informatics"/>
        </authorList>
    </citation>
    <scope>NUCLEOTIDE SEQUENCE [LARGE SCALE GENOMIC DNA]</scope>
</reference>
<dbReference type="InterPro" id="IPR018108">
    <property type="entry name" value="MCP_transmembrane"/>
</dbReference>
<keyword evidence="6" id="KW-0813">Transport</keyword>
<dbReference type="Pfam" id="PF00153">
    <property type="entry name" value="Mito_carr"/>
    <property type="match status" value="1"/>
</dbReference>
<sequence length="33" mass="3388">MTDVLLNFIAGGVGGSCTVIVGHPFDTVKVNLL</sequence>
<comment type="similarity">
    <text evidence="2 6">Belongs to the mitochondrial carrier (TC 2.A.29) family.</text>
</comment>
<organism evidence="7 8">
    <name type="scientific">Cylicostephanus goldi</name>
    <name type="common">Nematode worm</name>
    <dbReference type="NCBI Taxonomy" id="71465"/>
    <lineage>
        <taxon>Eukaryota</taxon>
        <taxon>Metazoa</taxon>
        <taxon>Ecdysozoa</taxon>
        <taxon>Nematoda</taxon>
        <taxon>Chromadorea</taxon>
        <taxon>Rhabditida</taxon>
        <taxon>Rhabditina</taxon>
        <taxon>Rhabditomorpha</taxon>
        <taxon>Strongyloidea</taxon>
        <taxon>Strongylidae</taxon>
        <taxon>Cylicostephanus</taxon>
    </lineage>
</organism>
<evidence type="ECO:0000256" key="2">
    <source>
        <dbReference type="ARBA" id="ARBA00006375"/>
    </source>
</evidence>
<accession>A0A3P7QCZ9</accession>
<evidence type="ECO:0000256" key="1">
    <source>
        <dbReference type="ARBA" id="ARBA00004141"/>
    </source>
</evidence>
<keyword evidence="3 5" id="KW-0812">Transmembrane</keyword>
<dbReference type="Gene3D" id="1.50.40.10">
    <property type="entry name" value="Mitochondrial carrier domain"/>
    <property type="match status" value="1"/>
</dbReference>
<evidence type="ECO:0008006" key="9">
    <source>
        <dbReference type="Google" id="ProtNLM"/>
    </source>
</evidence>
<evidence type="ECO:0000256" key="4">
    <source>
        <dbReference type="ARBA" id="ARBA00023136"/>
    </source>
</evidence>
<evidence type="ECO:0000313" key="7">
    <source>
        <dbReference type="EMBL" id="VDN28229.1"/>
    </source>
</evidence>
<dbReference type="EMBL" id="UYRV01113469">
    <property type="protein sequence ID" value="VDN28229.1"/>
    <property type="molecule type" value="Genomic_DNA"/>
</dbReference>
<dbReference type="Proteomes" id="UP000271889">
    <property type="component" value="Unassembled WGS sequence"/>
</dbReference>
<feature type="repeat" description="Solcar" evidence="5">
    <location>
        <begin position="2"/>
        <end position="33"/>
    </location>
</feature>
<evidence type="ECO:0000256" key="5">
    <source>
        <dbReference type="PROSITE-ProRule" id="PRU00282"/>
    </source>
</evidence>
<evidence type="ECO:0000313" key="8">
    <source>
        <dbReference type="Proteomes" id="UP000271889"/>
    </source>
</evidence>